<sequence>MAEGAIKSDAGVQGLPCDGVYRQGKPCTPGVIFSINEGLFLTTWHKMRVAVFMAFMQRFHL</sequence>
<comment type="caution">
    <text evidence="1">The sequence shown here is derived from an EMBL/GenBank/DDBJ whole genome shotgun (WGS) entry which is preliminary data.</text>
</comment>
<gene>
    <name evidence="1" type="ORF">DM484_19275</name>
</gene>
<organism evidence="1 2">
    <name type="scientific">Candidatus Methylumidiphilus alinenensis</name>
    <dbReference type="NCBI Taxonomy" id="2202197"/>
    <lineage>
        <taxon>Bacteria</taxon>
        <taxon>Pseudomonadati</taxon>
        <taxon>Pseudomonadota</taxon>
        <taxon>Gammaproteobacteria</taxon>
        <taxon>Methylococcales</taxon>
        <taxon>Candidatus Methylumidiphilus</taxon>
    </lineage>
</organism>
<evidence type="ECO:0000313" key="1">
    <source>
        <dbReference type="EMBL" id="PZN75244.1"/>
    </source>
</evidence>
<accession>A0A2W4SR62</accession>
<reference evidence="1 2" key="1">
    <citation type="journal article" date="2018" name="Aquat. Microb. Ecol.">
        <title>Gammaproteobacterial methanotrophs dominate.</title>
        <authorList>
            <person name="Rissanen A.J."/>
            <person name="Saarenheimo J."/>
            <person name="Tiirola M."/>
            <person name="Peura S."/>
            <person name="Aalto S.L."/>
            <person name="Karvinen A."/>
            <person name="Nykanen H."/>
        </authorList>
    </citation>
    <scope>NUCLEOTIDE SEQUENCE [LARGE SCALE GENOMIC DNA]</scope>
    <source>
        <strain evidence="1">AMbin10</strain>
    </source>
</reference>
<proteinExistence type="predicted"/>
<dbReference type="Proteomes" id="UP000249396">
    <property type="component" value="Unassembled WGS sequence"/>
</dbReference>
<evidence type="ECO:0000313" key="2">
    <source>
        <dbReference type="Proteomes" id="UP000249396"/>
    </source>
</evidence>
<protein>
    <submittedName>
        <fullName evidence="1">Uncharacterized protein</fullName>
    </submittedName>
</protein>
<dbReference type="EMBL" id="QJPH01000394">
    <property type="protein sequence ID" value="PZN75244.1"/>
    <property type="molecule type" value="Genomic_DNA"/>
</dbReference>
<dbReference type="AlphaFoldDB" id="A0A2W4SR62"/>
<name>A0A2W4SR62_9GAMM</name>